<evidence type="ECO:0000256" key="4">
    <source>
        <dbReference type="ARBA" id="ARBA00022777"/>
    </source>
</evidence>
<keyword evidence="5 6" id="KW-0067">ATP-binding</keyword>
<dbReference type="GO" id="GO:0005829">
    <property type="term" value="C:cytosol"/>
    <property type="evidence" value="ECO:0007669"/>
    <property type="project" value="TreeGrafter"/>
</dbReference>
<dbReference type="Pfam" id="PF00069">
    <property type="entry name" value="Pkinase"/>
    <property type="match status" value="2"/>
</dbReference>
<dbReference type="InterPro" id="IPR000719">
    <property type="entry name" value="Prot_kinase_dom"/>
</dbReference>
<feature type="domain" description="Protein kinase" evidence="7">
    <location>
        <begin position="1"/>
        <end position="280"/>
    </location>
</feature>
<dbReference type="PROSITE" id="PS50011">
    <property type="entry name" value="PROTEIN_KINASE_DOM"/>
    <property type="match status" value="1"/>
</dbReference>
<sequence>MSSSSSFEDASSDLCVSYTYDPNNNTNILREEHDDVLDDEINEVLSLEFLNNLSTASTQSSESSSSYNNITRQDLEIIRTIGTGTFGKVALVKDRRTEEHFALKIINIHEVVKTCQVGHVHNEKRVLHQLEHPFIVKLIATDRDHVYRDLKPQNLMLSRDGHIKMVDFGFAKEIADRTYTVCGTPEYLAPECISFEGYNQSADWWSFGILIYEMLVGRAPFRGFLGNSIYDSIMRYNLQFPRNVHSAAKDLIKKLLTLTPSVRIGCATNGVNDILRHKWFRKINWDDIRHSES</sequence>
<keyword evidence="3 6" id="KW-0547">Nucleotide-binding</keyword>
<reference evidence="8" key="1">
    <citation type="submission" date="2021-06" db="EMBL/GenBank/DDBJ databases">
        <title>Parelaphostrongylus tenuis whole genome reference sequence.</title>
        <authorList>
            <person name="Garwood T.J."/>
            <person name="Larsen P.A."/>
            <person name="Fountain-Jones N.M."/>
            <person name="Garbe J.R."/>
            <person name="Macchietto M.G."/>
            <person name="Kania S.A."/>
            <person name="Gerhold R.W."/>
            <person name="Richards J.E."/>
            <person name="Wolf T.M."/>
        </authorList>
    </citation>
    <scope>NUCLEOTIDE SEQUENCE</scope>
    <source>
        <strain evidence="8">MNPRO001-30</strain>
        <tissue evidence="8">Meninges</tissue>
    </source>
</reference>
<protein>
    <recommendedName>
        <fullName evidence="7">Protein kinase domain-containing protein</fullName>
    </recommendedName>
</protein>
<feature type="binding site" evidence="6">
    <location>
        <position position="104"/>
    </location>
    <ligand>
        <name>ATP</name>
        <dbReference type="ChEBI" id="CHEBI:30616"/>
    </ligand>
</feature>
<evidence type="ECO:0000256" key="2">
    <source>
        <dbReference type="ARBA" id="ARBA00022679"/>
    </source>
</evidence>
<evidence type="ECO:0000256" key="1">
    <source>
        <dbReference type="ARBA" id="ARBA00022527"/>
    </source>
</evidence>
<dbReference type="Gene3D" id="3.30.200.20">
    <property type="entry name" value="Phosphorylase Kinase, domain 1"/>
    <property type="match status" value="1"/>
</dbReference>
<keyword evidence="9" id="KW-1185">Reference proteome</keyword>
<dbReference type="SMART" id="SM00220">
    <property type="entry name" value="S_TKc"/>
    <property type="match status" value="1"/>
</dbReference>
<dbReference type="AlphaFoldDB" id="A0AAD5MQY4"/>
<comment type="caution">
    <text evidence="8">The sequence shown here is derived from an EMBL/GenBank/DDBJ whole genome shotgun (WGS) entry which is preliminary data.</text>
</comment>
<proteinExistence type="predicted"/>
<dbReference type="PANTHER" id="PTHR24353:SF37">
    <property type="entry name" value="CAMP-DEPENDENT PROTEIN KINASE CATALYTIC SUBUNIT PRKX"/>
    <property type="match status" value="1"/>
</dbReference>
<dbReference type="GO" id="GO:0005952">
    <property type="term" value="C:cAMP-dependent protein kinase complex"/>
    <property type="evidence" value="ECO:0007669"/>
    <property type="project" value="TreeGrafter"/>
</dbReference>
<evidence type="ECO:0000256" key="6">
    <source>
        <dbReference type="PROSITE-ProRule" id="PRU10141"/>
    </source>
</evidence>
<keyword evidence="1" id="KW-0723">Serine/threonine-protein kinase</keyword>
<name>A0AAD5MQY4_PARTN</name>
<dbReference type="EMBL" id="JAHQIW010001619">
    <property type="protein sequence ID" value="KAJ1353152.1"/>
    <property type="molecule type" value="Genomic_DNA"/>
</dbReference>
<organism evidence="8 9">
    <name type="scientific">Parelaphostrongylus tenuis</name>
    <name type="common">Meningeal worm</name>
    <dbReference type="NCBI Taxonomy" id="148309"/>
    <lineage>
        <taxon>Eukaryota</taxon>
        <taxon>Metazoa</taxon>
        <taxon>Ecdysozoa</taxon>
        <taxon>Nematoda</taxon>
        <taxon>Chromadorea</taxon>
        <taxon>Rhabditida</taxon>
        <taxon>Rhabditina</taxon>
        <taxon>Rhabditomorpha</taxon>
        <taxon>Strongyloidea</taxon>
        <taxon>Metastrongylidae</taxon>
        <taxon>Parelaphostrongylus</taxon>
    </lineage>
</organism>
<dbReference type="GO" id="GO:0005524">
    <property type="term" value="F:ATP binding"/>
    <property type="evidence" value="ECO:0007669"/>
    <property type="project" value="UniProtKB-UniRule"/>
</dbReference>
<dbReference type="Gene3D" id="1.10.510.10">
    <property type="entry name" value="Transferase(Phosphotransferase) domain 1"/>
    <property type="match status" value="1"/>
</dbReference>
<gene>
    <name evidence="8" type="ORF">KIN20_009720</name>
</gene>
<accession>A0AAD5MQY4</accession>
<dbReference type="InterPro" id="IPR011009">
    <property type="entry name" value="Kinase-like_dom_sf"/>
</dbReference>
<dbReference type="GO" id="GO:0004691">
    <property type="term" value="F:cAMP-dependent protein kinase activity"/>
    <property type="evidence" value="ECO:0007669"/>
    <property type="project" value="TreeGrafter"/>
</dbReference>
<evidence type="ECO:0000259" key="7">
    <source>
        <dbReference type="PROSITE" id="PS50011"/>
    </source>
</evidence>
<keyword evidence="2" id="KW-0808">Transferase</keyword>
<dbReference type="PANTHER" id="PTHR24353">
    <property type="entry name" value="CYCLIC NUCLEOTIDE-DEPENDENT PROTEIN KINASE"/>
    <property type="match status" value="1"/>
</dbReference>
<keyword evidence="4" id="KW-0418">Kinase</keyword>
<dbReference type="SUPFAM" id="SSF56112">
    <property type="entry name" value="Protein kinase-like (PK-like)"/>
    <property type="match status" value="1"/>
</dbReference>
<dbReference type="Proteomes" id="UP001196413">
    <property type="component" value="Unassembled WGS sequence"/>
</dbReference>
<dbReference type="InterPro" id="IPR017441">
    <property type="entry name" value="Protein_kinase_ATP_BS"/>
</dbReference>
<dbReference type="PROSITE" id="PS00107">
    <property type="entry name" value="PROTEIN_KINASE_ATP"/>
    <property type="match status" value="1"/>
</dbReference>
<evidence type="ECO:0000313" key="9">
    <source>
        <dbReference type="Proteomes" id="UP001196413"/>
    </source>
</evidence>
<evidence type="ECO:0000256" key="3">
    <source>
        <dbReference type="ARBA" id="ARBA00022741"/>
    </source>
</evidence>
<evidence type="ECO:0000313" key="8">
    <source>
        <dbReference type="EMBL" id="KAJ1353152.1"/>
    </source>
</evidence>
<evidence type="ECO:0000256" key="5">
    <source>
        <dbReference type="ARBA" id="ARBA00022840"/>
    </source>
</evidence>